<dbReference type="EMBL" id="NMUH01003370">
    <property type="protein sequence ID" value="MQM05204.1"/>
    <property type="molecule type" value="Genomic_DNA"/>
</dbReference>
<dbReference type="AlphaFoldDB" id="A0A843WME1"/>
<name>A0A843WME1_COLES</name>
<proteinExistence type="predicted"/>
<evidence type="ECO:0000256" key="1">
    <source>
        <dbReference type="SAM" id="MobiDB-lite"/>
    </source>
</evidence>
<evidence type="ECO:0000313" key="3">
    <source>
        <dbReference type="Proteomes" id="UP000652761"/>
    </source>
</evidence>
<reference evidence="2" key="1">
    <citation type="submission" date="2017-07" db="EMBL/GenBank/DDBJ databases">
        <title>Taro Niue Genome Assembly and Annotation.</title>
        <authorList>
            <person name="Atibalentja N."/>
            <person name="Keating K."/>
            <person name="Fields C.J."/>
        </authorList>
    </citation>
    <scope>NUCLEOTIDE SEQUENCE</scope>
    <source>
        <strain evidence="2">Niue_2</strain>
        <tissue evidence="2">Leaf</tissue>
    </source>
</reference>
<keyword evidence="3" id="KW-1185">Reference proteome</keyword>
<gene>
    <name evidence="2" type="ORF">Taro_038015</name>
</gene>
<evidence type="ECO:0000313" key="2">
    <source>
        <dbReference type="EMBL" id="MQM05204.1"/>
    </source>
</evidence>
<protein>
    <submittedName>
        <fullName evidence="2">Uncharacterized protein</fullName>
    </submittedName>
</protein>
<organism evidence="2 3">
    <name type="scientific">Colocasia esculenta</name>
    <name type="common">Wild taro</name>
    <name type="synonym">Arum esculentum</name>
    <dbReference type="NCBI Taxonomy" id="4460"/>
    <lineage>
        <taxon>Eukaryota</taxon>
        <taxon>Viridiplantae</taxon>
        <taxon>Streptophyta</taxon>
        <taxon>Embryophyta</taxon>
        <taxon>Tracheophyta</taxon>
        <taxon>Spermatophyta</taxon>
        <taxon>Magnoliopsida</taxon>
        <taxon>Liliopsida</taxon>
        <taxon>Araceae</taxon>
        <taxon>Aroideae</taxon>
        <taxon>Colocasieae</taxon>
        <taxon>Colocasia</taxon>
    </lineage>
</organism>
<feature type="compositionally biased region" description="Basic residues" evidence="1">
    <location>
        <begin position="16"/>
        <end position="28"/>
    </location>
</feature>
<feature type="region of interest" description="Disordered" evidence="1">
    <location>
        <begin position="1"/>
        <end position="40"/>
    </location>
</feature>
<accession>A0A843WME1</accession>
<sequence>MASFSPTSRQEPKGPTKGRRRRSSKARVKVQGLLQSSGLR</sequence>
<comment type="caution">
    <text evidence="2">The sequence shown here is derived from an EMBL/GenBank/DDBJ whole genome shotgun (WGS) entry which is preliminary data.</text>
</comment>
<dbReference type="Proteomes" id="UP000652761">
    <property type="component" value="Unassembled WGS sequence"/>
</dbReference>